<accession>A0ABP0RKW1</accession>
<feature type="coiled-coil region" evidence="1">
    <location>
        <begin position="776"/>
        <end position="803"/>
    </location>
</feature>
<dbReference type="EMBL" id="CAXAMM010041522">
    <property type="protein sequence ID" value="CAK9099821.1"/>
    <property type="molecule type" value="Genomic_DNA"/>
</dbReference>
<reference evidence="2 3" key="1">
    <citation type="submission" date="2024-02" db="EMBL/GenBank/DDBJ databases">
        <authorList>
            <person name="Chen Y."/>
            <person name="Shah S."/>
            <person name="Dougan E. K."/>
            <person name="Thang M."/>
            <person name="Chan C."/>
        </authorList>
    </citation>
    <scope>NUCLEOTIDE SEQUENCE [LARGE SCALE GENOMIC DNA]</scope>
</reference>
<comment type="caution">
    <text evidence="2">The sequence shown here is derived from an EMBL/GenBank/DDBJ whole genome shotgun (WGS) entry which is preliminary data.</text>
</comment>
<proteinExistence type="predicted"/>
<feature type="non-terminal residue" evidence="2">
    <location>
        <position position="1016"/>
    </location>
</feature>
<sequence>NERFKRLWVAARRGDHAPPADLRFLSRPVSRITGDHASGQIVSFLQTIYDSVAETLPDCRDDPGLEIVAYRAEDIGYDPYMTVRMQKSVKVNRFKKGLKVHVERRPEISGLATKWLPPGCMQDYYEQYKAIEGHRAASFSTFWKTWRTEYDHLKFRAVSSHAQCSVCLHHRVLLKELAPYLYARQHQARLYHSHLMMQYRDCLTYWSLRGSSRLRTLGHIVVIQDGMDAFKFSFPRTNLCRGKDLNTLNRPKLGVIGVIAHGFHLTFTISTPQHPKDSSCMAELFCHTLTKLERQGVKLADTARRTTLRYPDEPIWATGSIADSASDTYWNLAEEDHRPNDIIIRTKQYMQDRDYNSCFLFYPGVVGEQKIPDGLPLGVADNNDLPTEYREHLRKFVPVLRSYSLNEAGDYYEKWVNDELEPSLTRGPDDRKNCDKYIATASRALALEAAAEAWSAGVEWNEALGLAERAVKKVKAIIGPVAKPKSKGMVFMRSLVSNFIGLQKEVIPLGSFEAYVDKTFDTEAKLESFAQFIDATFPPEPGFRTDPDLGGTEKITICDEMEPFAAGFVKGKLNACPGLATEEQDWSNSTAVCKAFQIGKWEGAAVSCLQANVEPAIVSMLRDCVSTRGMRSFISHEVVGRGCFNTGWTSASGNQVKLFIQRYCHDWDALTDGMKRQCTYKEAVSLHQVTGLFLHFLQTLETYLPSGQYPAAREKLTGMFLLGGLDAELQLQGETTVPPGDVRAIGAFRNLISSHESQQASVQEERARERELKVRQATLEQIKGQLEDDIKRLRDTLPSKQAQTVETALDMKYLKDRQAKGFEFVAEWMRKNCRVVFISVKDDGEGSSMSNTLSEFSKYIAERGNTTGTTHVICSIDATLWPASNQYMLDSVSLMQNVCALGPQNVGLVQNPVFHAGTTMQALVKHSRRLEDALMKSELDITQRVTLLFQKEAARQGSDKRPLTQVAVSPVASKACKWSDCEVHQTGLVGPLPLVRVSDMEGYDPENGLRPGAGAR</sequence>
<protein>
    <submittedName>
        <fullName evidence="2">FO synthase subunit 1</fullName>
    </submittedName>
</protein>
<keyword evidence="1" id="KW-0175">Coiled coil</keyword>
<dbReference type="Proteomes" id="UP001642464">
    <property type="component" value="Unassembled WGS sequence"/>
</dbReference>
<evidence type="ECO:0000313" key="3">
    <source>
        <dbReference type="Proteomes" id="UP001642464"/>
    </source>
</evidence>
<name>A0ABP0RKW1_9DINO</name>
<evidence type="ECO:0000256" key="1">
    <source>
        <dbReference type="SAM" id="Coils"/>
    </source>
</evidence>
<feature type="non-terminal residue" evidence="2">
    <location>
        <position position="1"/>
    </location>
</feature>
<organism evidence="2 3">
    <name type="scientific">Durusdinium trenchii</name>
    <dbReference type="NCBI Taxonomy" id="1381693"/>
    <lineage>
        <taxon>Eukaryota</taxon>
        <taxon>Sar</taxon>
        <taxon>Alveolata</taxon>
        <taxon>Dinophyceae</taxon>
        <taxon>Suessiales</taxon>
        <taxon>Symbiodiniaceae</taxon>
        <taxon>Durusdinium</taxon>
    </lineage>
</organism>
<gene>
    <name evidence="2" type="ORF">SCF082_LOCUS46739</name>
</gene>
<evidence type="ECO:0000313" key="2">
    <source>
        <dbReference type="EMBL" id="CAK9099821.1"/>
    </source>
</evidence>
<keyword evidence="3" id="KW-1185">Reference proteome</keyword>